<feature type="transmembrane region" description="Helical" evidence="1">
    <location>
        <begin position="125"/>
        <end position="146"/>
    </location>
</feature>
<proteinExistence type="predicted"/>
<evidence type="ECO:0000313" key="4">
    <source>
        <dbReference type="Proteomes" id="UP000655410"/>
    </source>
</evidence>
<dbReference type="Gene3D" id="2.60.40.650">
    <property type="match status" value="1"/>
</dbReference>
<dbReference type="InterPro" id="IPR000572">
    <property type="entry name" value="OxRdtase_Mopterin-bd_dom"/>
</dbReference>
<evidence type="ECO:0000313" key="3">
    <source>
        <dbReference type="EMBL" id="GGO89105.1"/>
    </source>
</evidence>
<dbReference type="InterPro" id="IPR036374">
    <property type="entry name" value="OxRdtase_Mopterin-bd_sf"/>
</dbReference>
<organism evidence="3 4">
    <name type="scientific">Nocardioides phosphati</name>
    <dbReference type="NCBI Taxonomy" id="1867775"/>
    <lineage>
        <taxon>Bacteria</taxon>
        <taxon>Bacillati</taxon>
        <taxon>Actinomycetota</taxon>
        <taxon>Actinomycetes</taxon>
        <taxon>Propionibacteriales</taxon>
        <taxon>Nocardioidaceae</taxon>
        <taxon>Nocardioides</taxon>
    </lineage>
</organism>
<protein>
    <submittedName>
        <fullName evidence="3">Oxidoreductase</fullName>
    </submittedName>
</protein>
<dbReference type="RefSeq" id="WP_188783636.1">
    <property type="nucleotide sequence ID" value="NZ_BMNI01000003.1"/>
</dbReference>
<dbReference type="Pfam" id="PF00174">
    <property type="entry name" value="Oxidored_molyb"/>
    <property type="match status" value="1"/>
</dbReference>
<keyword evidence="1" id="KW-0472">Membrane</keyword>
<name>A0ABQ2NAW7_9ACTN</name>
<evidence type="ECO:0000259" key="2">
    <source>
        <dbReference type="Pfam" id="PF00174"/>
    </source>
</evidence>
<keyword evidence="4" id="KW-1185">Reference proteome</keyword>
<dbReference type="InterPro" id="IPR014756">
    <property type="entry name" value="Ig_E-set"/>
</dbReference>
<feature type="transmembrane region" description="Helical" evidence="1">
    <location>
        <begin position="185"/>
        <end position="207"/>
    </location>
</feature>
<dbReference type="Proteomes" id="UP000655410">
    <property type="component" value="Unassembled WGS sequence"/>
</dbReference>
<sequence length="530" mass="55656">MATPLPQPSRAAYAGAGLLATIAGISFGHLAAAFVAPAASPVLAVGSTVIDLTPTPIKEWAVRELGNNDKPVLLASVAVGTLLLAAGAGVLVRRSFALGAALLVALVALAGILAVTRPAARPVDIVPAVVAGIVGVAVLAFVTSRLRAASPTGRRARPGSRRLAAAPEPGTAQAVLGARTGRRGLLLGVGAVAALSGAAAATGQWLVHTGTRIADIMLPRPAEPLAALPVGLETKHKGITPFRTPTRDFYRVDTNLVVPRVDVDRWKLTIDGDVAHRLEFSFDDLLAMPLVERDITLTCVSNEVGGKYVGAARWLGVPLKELLDRAGVGTKADQLLSTAVDGFTISTPLDVVRDGRDVLLAVGMNGEPLPAEHGFPARLVTPGVYGFVGATKWLERLTLTTYAAKKSYWTKRNWATDAPIKVSARIDTPKPFSTVKEGTTVIGGVAWAQHRGIARVEVRIDGGAWQPARLGPDAGLDYWRQWYLPWDAPKGRHLVAVRAVTKDGDVQTAVRRTPFPDGSSGIQEVVVNVA</sequence>
<dbReference type="PANTHER" id="PTHR19372">
    <property type="entry name" value="SULFITE REDUCTASE"/>
    <property type="match status" value="1"/>
</dbReference>
<comment type="caution">
    <text evidence="3">The sequence shown here is derived from an EMBL/GenBank/DDBJ whole genome shotgun (WGS) entry which is preliminary data.</text>
</comment>
<dbReference type="EMBL" id="BMNI01000003">
    <property type="protein sequence ID" value="GGO89105.1"/>
    <property type="molecule type" value="Genomic_DNA"/>
</dbReference>
<dbReference type="SUPFAM" id="SSF56524">
    <property type="entry name" value="Oxidoreductase molybdopterin-binding domain"/>
    <property type="match status" value="1"/>
</dbReference>
<dbReference type="Gene3D" id="3.90.420.10">
    <property type="entry name" value="Oxidoreductase, molybdopterin-binding domain"/>
    <property type="match status" value="1"/>
</dbReference>
<accession>A0ABQ2NAW7</accession>
<feature type="transmembrane region" description="Helical" evidence="1">
    <location>
        <begin position="12"/>
        <end position="36"/>
    </location>
</feature>
<feature type="domain" description="Oxidoreductase molybdopterin-binding" evidence="2">
    <location>
        <begin position="257"/>
        <end position="409"/>
    </location>
</feature>
<feature type="transmembrane region" description="Helical" evidence="1">
    <location>
        <begin position="99"/>
        <end position="119"/>
    </location>
</feature>
<evidence type="ECO:0000256" key="1">
    <source>
        <dbReference type="SAM" id="Phobius"/>
    </source>
</evidence>
<keyword evidence="1" id="KW-1133">Transmembrane helix</keyword>
<keyword evidence="1" id="KW-0812">Transmembrane</keyword>
<reference evidence="4" key="1">
    <citation type="journal article" date="2019" name="Int. J. Syst. Evol. Microbiol.">
        <title>The Global Catalogue of Microorganisms (GCM) 10K type strain sequencing project: providing services to taxonomists for standard genome sequencing and annotation.</title>
        <authorList>
            <consortium name="The Broad Institute Genomics Platform"/>
            <consortium name="The Broad Institute Genome Sequencing Center for Infectious Disease"/>
            <person name="Wu L."/>
            <person name="Ma J."/>
        </authorList>
    </citation>
    <scope>NUCLEOTIDE SEQUENCE [LARGE SCALE GENOMIC DNA]</scope>
    <source>
        <strain evidence="4">CGMCC 4.7371</strain>
    </source>
</reference>
<dbReference type="PANTHER" id="PTHR19372:SF7">
    <property type="entry name" value="SULFITE OXIDASE, MITOCHONDRIAL"/>
    <property type="match status" value="1"/>
</dbReference>
<gene>
    <name evidence="3" type="ORF">GCM10011584_17710</name>
</gene>
<feature type="transmembrane region" description="Helical" evidence="1">
    <location>
        <begin position="72"/>
        <end position="92"/>
    </location>
</feature>
<dbReference type="SUPFAM" id="SSF81296">
    <property type="entry name" value="E set domains"/>
    <property type="match status" value="1"/>
</dbReference>